<feature type="transmembrane region" description="Helical" evidence="1">
    <location>
        <begin position="21"/>
        <end position="41"/>
    </location>
</feature>
<dbReference type="EMBL" id="CAFBPZ010000134">
    <property type="protein sequence ID" value="CAB5042329.1"/>
    <property type="molecule type" value="Genomic_DNA"/>
</dbReference>
<dbReference type="EMBL" id="CAFBMC010000067">
    <property type="protein sequence ID" value="CAB4904598.1"/>
    <property type="molecule type" value="Genomic_DNA"/>
</dbReference>
<reference evidence="3" key="1">
    <citation type="submission" date="2020-05" db="EMBL/GenBank/DDBJ databases">
        <authorList>
            <person name="Chiriac C."/>
            <person name="Salcher M."/>
            <person name="Ghai R."/>
            <person name="Kavagutti S V."/>
        </authorList>
    </citation>
    <scope>NUCLEOTIDE SEQUENCE</scope>
</reference>
<feature type="domain" description="PAS" evidence="2">
    <location>
        <begin position="230"/>
        <end position="268"/>
    </location>
</feature>
<name>A0A6J7GDM9_9ZZZZ</name>
<dbReference type="CDD" id="cd00130">
    <property type="entry name" value="PAS"/>
    <property type="match status" value="1"/>
</dbReference>
<dbReference type="Pfam" id="PF13188">
    <property type="entry name" value="PAS_8"/>
    <property type="match status" value="1"/>
</dbReference>
<dbReference type="SUPFAM" id="SSF55785">
    <property type="entry name" value="PYP-like sensor domain (PAS domain)"/>
    <property type="match status" value="1"/>
</dbReference>
<accession>A0A6J7GDM9</accession>
<keyword evidence="1" id="KW-0472">Membrane</keyword>
<evidence type="ECO:0000256" key="1">
    <source>
        <dbReference type="SAM" id="Phobius"/>
    </source>
</evidence>
<evidence type="ECO:0000313" key="4">
    <source>
        <dbReference type="EMBL" id="CAB5042329.1"/>
    </source>
</evidence>
<gene>
    <name evidence="3" type="ORF">UFOPK3495_01173</name>
    <name evidence="4" type="ORF">UFOPK4237_01502</name>
</gene>
<sequence length="317" mass="34040">MAGKRDRKAASRNQRNKVRRRALFIVLTVLPLIIGVTWFNLSTTNVNNINGYYAQELLLKDVEANREALRYQLNAARDGYISDGGMPMQSALGALDPGFPIALKRITTTLSPGITELKASLLAYTVEAQKAVNAALAGGDTSSQVSAILNTTEFKDTDEQFSLSIAAAHLGSALASKRGGDNWQIMVVAELALTVAITILVGLMSLTTERAIGRADVSERARRQDRNNLDTEPFTQIIATMSDGVMVVSSDNIIVTANPAAQAMLGMQTRIGTTFEIPSDATVEIRKSDDETGRATVSQSTAKVAGNDARIVTIRPV</sequence>
<keyword evidence="1" id="KW-0812">Transmembrane</keyword>
<dbReference type="Gene3D" id="3.30.450.20">
    <property type="entry name" value="PAS domain"/>
    <property type="match status" value="1"/>
</dbReference>
<protein>
    <submittedName>
        <fullName evidence="3">Unannotated protein</fullName>
    </submittedName>
</protein>
<evidence type="ECO:0000313" key="3">
    <source>
        <dbReference type="EMBL" id="CAB4904598.1"/>
    </source>
</evidence>
<evidence type="ECO:0000259" key="2">
    <source>
        <dbReference type="PROSITE" id="PS50112"/>
    </source>
</evidence>
<dbReference type="PROSITE" id="PS50112">
    <property type="entry name" value="PAS"/>
    <property type="match status" value="1"/>
</dbReference>
<organism evidence="3">
    <name type="scientific">freshwater metagenome</name>
    <dbReference type="NCBI Taxonomy" id="449393"/>
    <lineage>
        <taxon>unclassified sequences</taxon>
        <taxon>metagenomes</taxon>
        <taxon>ecological metagenomes</taxon>
    </lineage>
</organism>
<keyword evidence="1" id="KW-1133">Transmembrane helix</keyword>
<dbReference type="InterPro" id="IPR035965">
    <property type="entry name" value="PAS-like_dom_sf"/>
</dbReference>
<dbReference type="AlphaFoldDB" id="A0A6J7GDM9"/>
<dbReference type="InterPro" id="IPR000014">
    <property type="entry name" value="PAS"/>
</dbReference>
<proteinExistence type="predicted"/>
<feature type="transmembrane region" description="Helical" evidence="1">
    <location>
        <begin position="183"/>
        <end position="204"/>
    </location>
</feature>